<dbReference type="EMBL" id="CP062006">
    <property type="protein sequence ID" value="QTC87845.1"/>
    <property type="molecule type" value="Genomic_DNA"/>
</dbReference>
<feature type="domain" description="N-acetyltransferase" evidence="1">
    <location>
        <begin position="135"/>
        <end position="266"/>
    </location>
</feature>
<dbReference type="RefSeq" id="WP_207824559.1">
    <property type="nucleotide sequence ID" value="NZ_CP062006.1"/>
</dbReference>
<accession>A0ABX7SM08</accession>
<dbReference type="Proteomes" id="UP000663942">
    <property type="component" value="Chromosome"/>
</dbReference>
<gene>
    <name evidence="2" type="ORF">IFE19_00030</name>
</gene>
<evidence type="ECO:0000259" key="1">
    <source>
        <dbReference type="PROSITE" id="PS51186"/>
    </source>
</evidence>
<dbReference type="Pfam" id="PF00583">
    <property type="entry name" value="Acetyltransf_1"/>
    <property type="match status" value="1"/>
</dbReference>
<name>A0ABX7SM08_9CAUL</name>
<reference evidence="2 3" key="1">
    <citation type="submission" date="2020-09" db="EMBL/GenBank/DDBJ databases">
        <title>Brevundimonas sp. LVF1 isolated from an oligotrophic pond in Goettingen, Germany.</title>
        <authorList>
            <person name="Friedrich I."/>
            <person name="Klassen A."/>
            <person name="Neubauer H."/>
            <person name="Schneider D."/>
            <person name="Hertel R."/>
            <person name="Daniel R."/>
        </authorList>
    </citation>
    <scope>NUCLEOTIDE SEQUENCE [LARGE SCALE GENOMIC DNA]</scope>
    <source>
        <strain evidence="2 3">LVF1</strain>
    </source>
</reference>
<dbReference type="SUPFAM" id="SSF55729">
    <property type="entry name" value="Acyl-CoA N-acyltransferases (Nat)"/>
    <property type="match status" value="1"/>
</dbReference>
<dbReference type="Gene3D" id="3.40.630.30">
    <property type="match status" value="1"/>
</dbReference>
<dbReference type="PROSITE" id="PS51186">
    <property type="entry name" value="GNAT"/>
    <property type="match status" value="1"/>
</dbReference>
<proteinExistence type="predicted"/>
<keyword evidence="3" id="KW-1185">Reference proteome</keyword>
<sequence length="266" mass="29019">MSAIGVCCGARKNNAPSGLQKENAMFPTPVADHWREAFAKGDLLYADETFRLSVSDDLKDEEQLGQILETAAGTVHALIRPALARRLNVSGKESLSLELFRQRTQEAGARFHGADHLFYFPANATTETRAPLSPETARRLTAADEGMFTAFCADITEADMDAAYVELDHWSVFGAFHQGELAGVASMYPWGESRLLDMGVLTAPPFRGQGHAGRLIRLMHQVAREGGFALQYRCQLDNHPSVAAAASTGMKAFGRWDIIFDNAADA</sequence>
<evidence type="ECO:0000313" key="2">
    <source>
        <dbReference type="EMBL" id="QTC87845.1"/>
    </source>
</evidence>
<organism evidence="2 3">
    <name type="scientific">Brevundimonas pondensis</name>
    <dbReference type="NCBI Taxonomy" id="2774189"/>
    <lineage>
        <taxon>Bacteria</taxon>
        <taxon>Pseudomonadati</taxon>
        <taxon>Pseudomonadota</taxon>
        <taxon>Alphaproteobacteria</taxon>
        <taxon>Caulobacterales</taxon>
        <taxon>Caulobacteraceae</taxon>
        <taxon>Brevundimonas</taxon>
    </lineage>
</organism>
<dbReference type="CDD" id="cd04301">
    <property type="entry name" value="NAT_SF"/>
    <property type="match status" value="1"/>
</dbReference>
<evidence type="ECO:0000313" key="3">
    <source>
        <dbReference type="Proteomes" id="UP000663942"/>
    </source>
</evidence>
<dbReference type="InterPro" id="IPR016181">
    <property type="entry name" value="Acyl_CoA_acyltransferase"/>
</dbReference>
<protein>
    <submittedName>
        <fullName evidence="2">GNAT family N-acetyltransferase</fullName>
    </submittedName>
</protein>
<dbReference type="InterPro" id="IPR000182">
    <property type="entry name" value="GNAT_dom"/>
</dbReference>